<name>A0AAV5HFX7_9ROSI</name>
<dbReference type="EMBL" id="BPVZ01000002">
    <property type="protein sequence ID" value="GKU87713.1"/>
    <property type="molecule type" value="Genomic_DNA"/>
</dbReference>
<dbReference type="AlphaFoldDB" id="A0AAV5HFX7"/>
<dbReference type="Proteomes" id="UP001054252">
    <property type="component" value="Unassembled WGS sequence"/>
</dbReference>
<organism evidence="2 3">
    <name type="scientific">Rubroshorea leprosula</name>
    <dbReference type="NCBI Taxonomy" id="152421"/>
    <lineage>
        <taxon>Eukaryota</taxon>
        <taxon>Viridiplantae</taxon>
        <taxon>Streptophyta</taxon>
        <taxon>Embryophyta</taxon>
        <taxon>Tracheophyta</taxon>
        <taxon>Spermatophyta</taxon>
        <taxon>Magnoliopsida</taxon>
        <taxon>eudicotyledons</taxon>
        <taxon>Gunneridae</taxon>
        <taxon>Pentapetalae</taxon>
        <taxon>rosids</taxon>
        <taxon>malvids</taxon>
        <taxon>Malvales</taxon>
        <taxon>Dipterocarpaceae</taxon>
        <taxon>Rubroshorea</taxon>
    </lineage>
</organism>
<dbReference type="PANTHER" id="PTHR36323:SF1">
    <property type="entry name" value="MYOTUBULARIN-LIKE PROTEIN"/>
    <property type="match status" value="1"/>
</dbReference>
<evidence type="ECO:0000313" key="2">
    <source>
        <dbReference type="EMBL" id="GKU87713.1"/>
    </source>
</evidence>
<gene>
    <name evidence="2" type="ORF">SLEP1_g2068</name>
</gene>
<proteinExistence type="predicted"/>
<sequence length="152" mass="17369">MGNDRHRKTTFLPMLCSSSRSSIHIHDPFSPRISCTGQIKRHNKIAGIPTPQLHHHHRHNNVKYLKLKRLFSSSSSSNSSPTATKKNEPMSTSISIEELDPPLPVIKRAPKDKEEKHPHTLWERRSGGVELRSLQLQQIQINRHCLQPITTV</sequence>
<protein>
    <submittedName>
        <fullName evidence="2">Uncharacterized protein</fullName>
    </submittedName>
</protein>
<feature type="compositionally biased region" description="Polar residues" evidence="1">
    <location>
        <begin position="81"/>
        <end position="95"/>
    </location>
</feature>
<accession>A0AAV5HFX7</accession>
<feature type="compositionally biased region" description="Basic and acidic residues" evidence="1">
    <location>
        <begin position="109"/>
        <end position="124"/>
    </location>
</feature>
<evidence type="ECO:0000256" key="1">
    <source>
        <dbReference type="SAM" id="MobiDB-lite"/>
    </source>
</evidence>
<feature type="region of interest" description="Disordered" evidence="1">
    <location>
        <begin position="73"/>
        <end position="124"/>
    </location>
</feature>
<evidence type="ECO:0000313" key="3">
    <source>
        <dbReference type="Proteomes" id="UP001054252"/>
    </source>
</evidence>
<comment type="caution">
    <text evidence="2">The sequence shown here is derived from an EMBL/GenBank/DDBJ whole genome shotgun (WGS) entry which is preliminary data.</text>
</comment>
<dbReference type="PANTHER" id="PTHR36323">
    <property type="entry name" value="MYOTUBULARIN-LIKE PROTEIN"/>
    <property type="match status" value="1"/>
</dbReference>
<keyword evidence="3" id="KW-1185">Reference proteome</keyword>
<reference evidence="2 3" key="1">
    <citation type="journal article" date="2021" name="Commun. Biol.">
        <title>The genome of Shorea leprosula (Dipterocarpaceae) highlights the ecological relevance of drought in aseasonal tropical rainforests.</title>
        <authorList>
            <person name="Ng K.K.S."/>
            <person name="Kobayashi M.J."/>
            <person name="Fawcett J.A."/>
            <person name="Hatakeyama M."/>
            <person name="Paape T."/>
            <person name="Ng C.H."/>
            <person name="Ang C.C."/>
            <person name="Tnah L.H."/>
            <person name="Lee C.T."/>
            <person name="Nishiyama T."/>
            <person name="Sese J."/>
            <person name="O'Brien M.J."/>
            <person name="Copetti D."/>
            <person name="Mohd Noor M.I."/>
            <person name="Ong R.C."/>
            <person name="Putra M."/>
            <person name="Sireger I.Z."/>
            <person name="Indrioko S."/>
            <person name="Kosugi Y."/>
            <person name="Izuno A."/>
            <person name="Isagi Y."/>
            <person name="Lee S.L."/>
            <person name="Shimizu K.K."/>
        </authorList>
    </citation>
    <scope>NUCLEOTIDE SEQUENCE [LARGE SCALE GENOMIC DNA]</scope>
    <source>
        <strain evidence="2">214</strain>
    </source>
</reference>